<dbReference type="PIRSF" id="PIRSF001589">
    <property type="entry name" value="Asn_synthetase_glu-h"/>
    <property type="match status" value="1"/>
</dbReference>
<dbReference type="Proteomes" id="UP000242414">
    <property type="component" value="Unassembled WGS sequence"/>
</dbReference>
<keyword evidence="6" id="KW-0061">Asparagine biosynthesis</keyword>
<evidence type="ECO:0000256" key="7">
    <source>
        <dbReference type="PIRSR" id="PIRSR001589-2"/>
    </source>
</evidence>
<dbReference type="Gene3D" id="3.40.50.620">
    <property type="entry name" value="HUPs"/>
    <property type="match status" value="2"/>
</dbReference>
<keyword evidence="4 6" id="KW-0315">Glutamine amidotransferase</keyword>
<evidence type="ECO:0000313" key="10">
    <source>
        <dbReference type="EMBL" id="ORE06434.1"/>
    </source>
</evidence>
<dbReference type="CDD" id="cd01991">
    <property type="entry name" value="Asn_synthase_B_C"/>
    <property type="match status" value="1"/>
</dbReference>
<feature type="active site" description="For GATase activity" evidence="6">
    <location>
        <position position="2"/>
    </location>
</feature>
<evidence type="ECO:0000256" key="8">
    <source>
        <dbReference type="PIRSR" id="PIRSR001589-3"/>
    </source>
</evidence>
<dbReference type="PANTHER" id="PTHR43284">
    <property type="entry name" value="ASPARAGINE SYNTHETASE (GLUTAMINE-HYDROLYZING)"/>
    <property type="match status" value="1"/>
</dbReference>
<dbReference type="InterPro" id="IPR006426">
    <property type="entry name" value="Asn_synth_AEB"/>
</dbReference>
<dbReference type="OrthoDB" id="409189at2759"/>
<dbReference type="InterPro" id="IPR033738">
    <property type="entry name" value="AsnB_N"/>
</dbReference>
<dbReference type="GO" id="GO:0005829">
    <property type="term" value="C:cytosol"/>
    <property type="evidence" value="ECO:0007669"/>
    <property type="project" value="TreeGrafter"/>
</dbReference>
<gene>
    <name evidence="10" type="ORF">BCV72DRAFT_274828</name>
</gene>
<evidence type="ECO:0000256" key="3">
    <source>
        <dbReference type="ARBA" id="ARBA00022840"/>
    </source>
</evidence>
<dbReference type="NCBIfam" id="TIGR01536">
    <property type="entry name" value="asn_synth_AEB"/>
    <property type="match status" value="1"/>
</dbReference>
<dbReference type="SUPFAM" id="SSF56235">
    <property type="entry name" value="N-terminal nucleophile aminohydrolases (Ntn hydrolases)"/>
    <property type="match status" value="1"/>
</dbReference>
<dbReference type="InterPro" id="IPR001962">
    <property type="entry name" value="Asn_synthase"/>
</dbReference>
<keyword evidence="2 5" id="KW-0547">Nucleotide-binding</keyword>
<evidence type="ECO:0000256" key="5">
    <source>
        <dbReference type="PIRNR" id="PIRNR001589"/>
    </source>
</evidence>
<comment type="similarity">
    <text evidence="1">Belongs to the asparagine synthetase family.</text>
</comment>
<dbReference type="InterPro" id="IPR029055">
    <property type="entry name" value="Ntn_hydrolases_N"/>
</dbReference>
<feature type="binding site" evidence="7">
    <location>
        <position position="102"/>
    </location>
    <ligand>
        <name>L-glutamine</name>
        <dbReference type="ChEBI" id="CHEBI:58359"/>
    </ligand>
</feature>
<dbReference type="SUPFAM" id="SSF52402">
    <property type="entry name" value="Adenine nucleotide alpha hydrolases-like"/>
    <property type="match status" value="1"/>
</dbReference>
<evidence type="ECO:0000256" key="6">
    <source>
        <dbReference type="PIRSR" id="PIRSR001589-1"/>
    </source>
</evidence>
<feature type="site" description="Important for beta-aspartyl-AMP intermediate formation" evidence="8">
    <location>
        <position position="372"/>
    </location>
</feature>
<feature type="binding site" evidence="7">
    <location>
        <position position="295"/>
    </location>
    <ligand>
        <name>ATP</name>
        <dbReference type="ChEBI" id="CHEBI:30616"/>
    </ligand>
</feature>
<dbReference type="Pfam" id="PF13537">
    <property type="entry name" value="GATase_7"/>
    <property type="match status" value="1"/>
</dbReference>
<dbReference type="CDD" id="cd00712">
    <property type="entry name" value="AsnB"/>
    <property type="match status" value="1"/>
</dbReference>
<organism evidence="10">
    <name type="scientific">Rhizopus microsporus var. microsporus</name>
    <dbReference type="NCBI Taxonomy" id="86635"/>
    <lineage>
        <taxon>Eukaryota</taxon>
        <taxon>Fungi</taxon>
        <taxon>Fungi incertae sedis</taxon>
        <taxon>Mucoromycota</taxon>
        <taxon>Mucoromycotina</taxon>
        <taxon>Mucoromycetes</taxon>
        <taxon>Mucorales</taxon>
        <taxon>Mucorineae</taxon>
        <taxon>Rhizopodaceae</taxon>
        <taxon>Rhizopus</taxon>
    </lineage>
</organism>
<dbReference type="InterPro" id="IPR017932">
    <property type="entry name" value="GATase_2_dom"/>
</dbReference>
<dbReference type="GO" id="GO:0006529">
    <property type="term" value="P:asparagine biosynthetic process"/>
    <property type="evidence" value="ECO:0007669"/>
    <property type="project" value="UniProtKB-KW"/>
</dbReference>
<accession>A0A1X0R365</accession>
<dbReference type="Pfam" id="PF00733">
    <property type="entry name" value="Asn_synthase"/>
    <property type="match status" value="1"/>
</dbReference>
<dbReference type="Gene3D" id="3.60.20.10">
    <property type="entry name" value="Glutamine Phosphoribosylpyrophosphate, subunit 1, domain 1"/>
    <property type="match status" value="1"/>
</dbReference>
<evidence type="ECO:0000256" key="1">
    <source>
        <dbReference type="ARBA" id="ARBA00005752"/>
    </source>
</evidence>
<evidence type="ECO:0000256" key="2">
    <source>
        <dbReference type="ARBA" id="ARBA00022741"/>
    </source>
</evidence>
<sequence length="662" mass="74540">MCGFSAYFHFDTTESFKALDLETSLQYIQHRGPDSNGTFVSDCGRCGLGHARLSIIDLAGGQQPLSNASKDIHAIVNGELYDFERIRTELEQKGYTFKTKSDSEIVLPLYEEYGLSFLEHLRGEFAVCIFDSKRNRFIIARDRFGIKPLFYTIQNGTLLVASEMKAFIPMGLKAEWNVDCIMNGGDLLSNKTCLKGVYKLPPAHYLVAQPDGFVEVRSYWDADYPEKDIKDTRSVEEMIQGVRERLMESVRLRLRADVPVGVYLSGGIDSSCIAGMATALLREKNPQAKIKAFTISFKDSKDHDESAIADRTAQFIDADFEKLELTESDLLENFEESVWHTEAPQVNLNGVGKFMLSKLVRDRGYKVVLTGEGSDEHFAGYAFFLRDYLREPDNAGPEEFKVTDDERVVLSQTLTESLGNTATSANLVKLGGYEELAKSNKAVNGITGYLFLAKAFSPTSENFKPEVLQKYGQPNSAFTMVEAINGIARAKANKKWHPLHTSLYIENHTMLPNFLCNALGDRSEMAHSVEARTPFLDHPLCEYVNGLPPSVKIKVEKDGNLNEKWILKEAVKPYITEEIYKRIKHPYVAPSSQGKGEAVTNLINRLLSKENIERLGWASYDKVCESKQAFFDSGDMFLFRDMLMLMSYVVISQRFNVAPYSV</sequence>
<protein>
    <submittedName>
        <fullName evidence="10">Asparagine synthase</fullName>
    </submittedName>
</protein>
<dbReference type="PANTHER" id="PTHR43284:SF1">
    <property type="entry name" value="ASPARAGINE SYNTHETASE"/>
    <property type="match status" value="1"/>
</dbReference>
<dbReference type="VEuPathDB" id="FungiDB:BCV72DRAFT_274828"/>
<dbReference type="InterPro" id="IPR014729">
    <property type="entry name" value="Rossmann-like_a/b/a_fold"/>
</dbReference>
<dbReference type="PROSITE" id="PS51278">
    <property type="entry name" value="GATASE_TYPE_2"/>
    <property type="match status" value="1"/>
</dbReference>
<evidence type="ECO:0000259" key="9">
    <source>
        <dbReference type="PROSITE" id="PS51278"/>
    </source>
</evidence>
<name>A0A1X0R365_RHIZD</name>
<dbReference type="AlphaFoldDB" id="A0A1X0R365"/>
<dbReference type="EMBL" id="KV921923">
    <property type="protein sequence ID" value="ORE06434.1"/>
    <property type="molecule type" value="Genomic_DNA"/>
</dbReference>
<evidence type="ECO:0000256" key="4">
    <source>
        <dbReference type="ARBA" id="ARBA00022962"/>
    </source>
</evidence>
<keyword evidence="6" id="KW-0028">Amino-acid biosynthesis</keyword>
<dbReference type="GO" id="GO:0004066">
    <property type="term" value="F:asparagine synthase (glutamine-hydrolyzing) activity"/>
    <property type="evidence" value="ECO:0007669"/>
    <property type="project" value="InterPro"/>
</dbReference>
<keyword evidence="3 5" id="KW-0067">ATP-binding</keyword>
<dbReference type="InterPro" id="IPR051786">
    <property type="entry name" value="ASN_synthetase/amidase"/>
</dbReference>
<reference evidence="10" key="1">
    <citation type="journal article" date="2016" name="Proc. Natl. Acad. Sci. U.S.A.">
        <title>Lipid metabolic changes in an early divergent fungus govern the establishment of a mutualistic symbiosis with endobacteria.</title>
        <authorList>
            <person name="Lastovetsky O.A."/>
            <person name="Gaspar M.L."/>
            <person name="Mondo S.J."/>
            <person name="LaButti K.M."/>
            <person name="Sandor L."/>
            <person name="Grigoriev I.V."/>
            <person name="Henry S.A."/>
            <person name="Pawlowska T.E."/>
        </authorList>
    </citation>
    <scope>NUCLEOTIDE SEQUENCE [LARGE SCALE GENOMIC DNA]</scope>
    <source>
        <strain evidence="10">ATCC 52814</strain>
    </source>
</reference>
<proteinExistence type="inferred from homology"/>
<feature type="domain" description="Glutamine amidotransferase type-2" evidence="9">
    <location>
        <begin position="2"/>
        <end position="211"/>
    </location>
</feature>
<dbReference type="GO" id="GO:0005524">
    <property type="term" value="F:ATP binding"/>
    <property type="evidence" value="ECO:0007669"/>
    <property type="project" value="UniProtKB-KW"/>
</dbReference>